<name>A0A919GKB6_9ACTN</name>
<keyword evidence="3" id="KW-1185">Reference proteome</keyword>
<reference evidence="2" key="1">
    <citation type="journal article" date="2014" name="Int. J. Syst. Evol. Microbiol.">
        <title>Complete genome sequence of Corynebacterium casei LMG S-19264T (=DSM 44701T), isolated from a smear-ripened cheese.</title>
        <authorList>
            <consortium name="US DOE Joint Genome Institute (JGI-PGF)"/>
            <person name="Walter F."/>
            <person name="Albersmeier A."/>
            <person name="Kalinowski J."/>
            <person name="Ruckert C."/>
        </authorList>
    </citation>
    <scope>NUCLEOTIDE SEQUENCE</scope>
    <source>
        <strain evidence="2">JCM 5069</strain>
    </source>
</reference>
<feature type="region of interest" description="Disordered" evidence="1">
    <location>
        <begin position="281"/>
        <end position="311"/>
    </location>
</feature>
<dbReference type="Proteomes" id="UP000603708">
    <property type="component" value="Unassembled WGS sequence"/>
</dbReference>
<reference evidence="2" key="2">
    <citation type="submission" date="2020-09" db="EMBL/GenBank/DDBJ databases">
        <authorList>
            <person name="Sun Q."/>
            <person name="Ohkuma M."/>
        </authorList>
    </citation>
    <scope>NUCLEOTIDE SEQUENCE</scope>
    <source>
        <strain evidence="2">JCM 5069</strain>
    </source>
</reference>
<organism evidence="2 3">
    <name type="scientific">Streptomyces sulfonofaciens</name>
    <dbReference type="NCBI Taxonomy" id="68272"/>
    <lineage>
        <taxon>Bacteria</taxon>
        <taxon>Bacillati</taxon>
        <taxon>Actinomycetota</taxon>
        <taxon>Actinomycetes</taxon>
        <taxon>Kitasatosporales</taxon>
        <taxon>Streptomycetaceae</taxon>
        <taxon>Streptomyces</taxon>
    </lineage>
</organism>
<comment type="caution">
    <text evidence="2">The sequence shown here is derived from an EMBL/GenBank/DDBJ whole genome shotgun (WGS) entry which is preliminary data.</text>
</comment>
<dbReference type="Gene3D" id="3.20.20.80">
    <property type="entry name" value="Glycosidases"/>
    <property type="match status" value="1"/>
</dbReference>
<feature type="compositionally biased region" description="Basic residues" evidence="1">
    <location>
        <begin position="32"/>
        <end position="49"/>
    </location>
</feature>
<dbReference type="SUPFAM" id="SSF51445">
    <property type="entry name" value="(Trans)glycosidases"/>
    <property type="match status" value="1"/>
</dbReference>
<dbReference type="AlphaFoldDB" id="A0A919GKB6"/>
<gene>
    <name evidence="2" type="ORF">GCM10018793_57130</name>
</gene>
<protein>
    <recommendedName>
        <fullName evidence="4">Cellulase</fullName>
    </recommendedName>
</protein>
<evidence type="ECO:0000256" key="1">
    <source>
        <dbReference type="SAM" id="MobiDB-lite"/>
    </source>
</evidence>
<evidence type="ECO:0008006" key="4">
    <source>
        <dbReference type="Google" id="ProtNLM"/>
    </source>
</evidence>
<sequence>MGWLVRQAPRGHAVALDGDARAAVSRGSAHPRPSRSRQPKQSTHRRPHPRTPNEAPEPCRDTRTATADRTGTEGGRPHDGCRGLVVAPWLHGKVGDTASFNRMWDTVINRYGGQGNFYFDIMNEPYAYGATDLTDFEAAWLARYPGLPRDHVIVPGLWSDGNLCEVGADSRLSGTLLSIHVYGMFGDSHSTEAAWAKDFTDNLCGHADRAVPTESGVPMNTGVDYNGPRDGMDDLSYLYAITDTVRGLGMGSILWTGVKETNQTQGPGPCENASCAITSLKGATPTSPWPSPTGRGSTASSGAGAPAPIPAGGPATAPAACCAVSPPTAAWT</sequence>
<evidence type="ECO:0000313" key="3">
    <source>
        <dbReference type="Proteomes" id="UP000603708"/>
    </source>
</evidence>
<feature type="region of interest" description="Disordered" evidence="1">
    <location>
        <begin position="1"/>
        <end position="79"/>
    </location>
</feature>
<feature type="compositionally biased region" description="Low complexity" evidence="1">
    <location>
        <begin position="292"/>
        <end position="311"/>
    </location>
</feature>
<evidence type="ECO:0000313" key="2">
    <source>
        <dbReference type="EMBL" id="GHH86182.1"/>
    </source>
</evidence>
<dbReference type="InterPro" id="IPR017853">
    <property type="entry name" value="GH"/>
</dbReference>
<proteinExistence type="predicted"/>
<dbReference type="EMBL" id="BNCD01000021">
    <property type="protein sequence ID" value="GHH86182.1"/>
    <property type="molecule type" value="Genomic_DNA"/>
</dbReference>
<accession>A0A919GKB6</accession>